<protein>
    <submittedName>
        <fullName evidence="1">Uncharacterized protein</fullName>
    </submittedName>
</protein>
<dbReference type="EMBL" id="SJPP01000003">
    <property type="protein sequence ID" value="TWU07060.1"/>
    <property type="molecule type" value="Genomic_DNA"/>
</dbReference>
<name>A0A5C6B548_9PLAN</name>
<evidence type="ECO:0000313" key="1">
    <source>
        <dbReference type="EMBL" id="TWU07060.1"/>
    </source>
</evidence>
<dbReference type="RefSeq" id="WP_146373881.1">
    <property type="nucleotide sequence ID" value="NZ_SJPP01000003.1"/>
</dbReference>
<evidence type="ECO:0000313" key="2">
    <source>
        <dbReference type="Proteomes" id="UP000320735"/>
    </source>
</evidence>
<dbReference type="Proteomes" id="UP000320735">
    <property type="component" value="Unassembled WGS sequence"/>
</dbReference>
<reference evidence="1 2" key="1">
    <citation type="submission" date="2019-02" db="EMBL/GenBank/DDBJ databases">
        <title>Deep-cultivation of Planctomycetes and their phenomic and genomic characterization uncovers novel biology.</title>
        <authorList>
            <person name="Wiegand S."/>
            <person name="Jogler M."/>
            <person name="Boedeker C."/>
            <person name="Pinto D."/>
            <person name="Vollmers J."/>
            <person name="Rivas-Marin E."/>
            <person name="Kohn T."/>
            <person name="Peeters S.H."/>
            <person name="Heuer A."/>
            <person name="Rast P."/>
            <person name="Oberbeckmann S."/>
            <person name="Bunk B."/>
            <person name="Jeske O."/>
            <person name="Meyerdierks A."/>
            <person name="Storesund J.E."/>
            <person name="Kallscheuer N."/>
            <person name="Luecker S."/>
            <person name="Lage O.M."/>
            <person name="Pohl T."/>
            <person name="Merkel B.J."/>
            <person name="Hornburger P."/>
            <person name="Mueller R.-W."/>
            <person name="Bruemmer F."/>
            <person name="Labrenz M."/>
            <person name="Spormann A.M."/>
            <person name="Op Den Camp H."/>
            <person name="Overmann J."/>
            <person name="Amann R."/>
            <person name="Jetten M.S.M."/>
            <person name="Mascher T."/>
            <person name="Medema M.H."/>
            <person name="Devos D.P."/>
            <person name="Kaster A.-K."/>
            <person name="Ovreas L."/>
            <person name="Rohde M."/>
            <person name="Galperin M.Y."/>
            <person name="Jogler C."/>
        </authorList>
    </citation>
    <scope>NUCLEOTIDE SEQUENCE [LARGE SCALE GENOMIC DNA]</scope>
    <source>
        <strain evidence="1 2">CA54</strain>
    </source>
</reference>
<dbReference type="AlphaFoldDB" id="A0A5C6B548"/>
<keyword evidence="2" id="KW-1185">Reference proteome</keyword>
<sequence length="226" mass="25654">MISARNLSKLPDIAGLRRLFQSLAMLDAILSPEWEHRYYSFNCHWAPEEELGSMRNGCGDELFALFNQHGCFIKGFSHEAIMTPSRDNPPKLWPGLFSKVPQEFSEFLNEPAIDIENSTFCFWRHNDTVEWQLGDLKFPAGNDPDGSGYLLTLLDGAPETYCVWAEEYYQETWNDSSDLTRDAVAAVYGHQPLSNELVSAINSNLRLEDLTDDLLVIGYPIQNKPA</sequence>
<proteinExistence type="predicted"/>
<gene>
    <name evidence="1" type="ORF">CA54_54650</name>
</gene>
<dbReference type="OrthoDB" id="286382at2"/>
<comment type="caution">
    <text evidence="1">The sequence shown here is derived from an EMBL/GenBank/DDBJ whole genome shotgun (WGS) entry which is preliminary data.</text>
</comment>
<accession>A0A5C6B548</accession>
<organism evidence="1 2">
    <name type="scientific">Symmachiella macrocystis</name>
    <dbReference type="NCBI Taxonomy" id="2527985"/>
    <lineage>
        <taxon>Bacteria</taxon>
        <taxon>Pseudomonadati</taxon>
        <taxon>Planctomycetota</taxon>
        <taxon>Planctomycetia</taxon>
        <taxon>Planctomycetales</taxon>
        <taxon>Planctomycetaceae</taxon>
        <taxon>Symmachiella</taxon>
    </lineage>
</organism>